<evidence type="ECO:0000313" key="2">
    <source>
        <dbReference type="EMBL" id="PPQ97817.1"/>
    </source>
</evidence>
<dbReference type="InterPro" id="IPR001155">
    <property type="entry name" value="OxRdtase_FMN_N"/>
</dbReference>
<organism evidence="2 3">
    <name type="scientific">Gymnopilus dilepis</name>
    <dbReference type="NCBI Taxonomy" id="231916"/>
    <lineage>
        <taxon>Eukaryota</taxon>
        <taxon>Fungi</taxon>
        <taxon>Dikarya</taxon>
        <taxon>Basidiomycota</taxon>
        <taxon>Agaricomycotina</taxon>
        <taxon>Agaricomycetes</taxon>
        <taxon>Agaricomycetidae</taxon>
        <taxon>Agaricales</taxon>
        <taxon>Agaricineae</taxon>
        <taxon>Hymenogastraceae</taxon>
        <taxon>Gymnopilus</taxon>
    </lineage>
</organism>
<sequence length="285" mass="31098">MSTAKVPSLFQPLVLGDITIKNRIGMAALTRNRAPDSYPTDLMKEYYVQRALGGAGLTVTEGILVSLHGSPWTHLPGIWDQNHVKGWKNISDAVHAVGGKIYAQLAHAGRLSHPDDENQKRSGEPVYAPSAIPARGVKFRQIKGDAGDPIPTAIPDPRVIIEQFRRASINAKEAGFDGVELHGANGLLVAQFLDYNSNQRADEWGGSVENHSRFGLEILKAMVDVFGPNVGLKVNPAGGNSDMGMPLQDTLETYSYFLNEADKLGLAYIVLTRYDPRFETYVDGE</sequence>
<gene>
    <name evidence="2" type="ORF">CVT26_012911</name>
</gene>
<protein>
    <recommendedName>
        <fullName evidence="1">NADH:flavin oxidoreductase/NADH oxidase N-terminal domain-containing protein</fullName>
    </recommendedName>
</protein>
<dbReference type="SUPFAM" id="SSF51395">
    <property type="entry name" value="FMN-linked oxidoreductases"/>
    <property type="match status" value="1"/>
</dbReference>
<evidence type="ECO:0000313" key="3">
    <source>
        <dbReference type="Proteomes" id="UP000284706"/>
    </source>
</evidence>
<dbReference type="FunCoup" id="A0A409Y470">
    <property type="interactions" value="214"/>
</dbReference>
<dbReference type="Pfam" id="PF00724">
    <property type="entry name" value="Oxidored_FMN"/>
    <property type="match status" value="1"/>
</dbReference>
<dbReference type="InterPro" id="IPR013785">
    <property type="entry name" value="Aldolase_TIM"/>
</dbReference>
<dbReference type="EMBL" id="NHYE01001187">
    <property type="protein sequence ID" value="PPQ97817.1"/>
    <property type="molecule type" value="Genomic_DNA"/>
</dbReference>
<keyword evidence="3" id="KW-1185">Reference proteome</keyword>
<dbReference type="OrthoDB" id="276546at2759"/>
<evidence type="ECO:0000259" key="1">
    <source>
        <dbReference type="Pfam" id="PF00724"/>
    </source>
</evidence>
<accession>A0A409Y470</accession>
<comment type="caution">
    <text evidence="2">The sequence shown here is derived from an EMBL/GenBank/DDBJ whole genome shotgun (WGS) entry which is preliminary data.</text>
</comment>
<proteinExistence type="predicted"/>
<dbReference type="PANTHER" id="PTHR22893:SF91">
    <property type="entry name" value="NADPH DEHYDROGENASE 2-RELATED"/>
    <property type="match status" value="1"/>
</dbReference>
<dbReference type="InterPro" id="IPR045247">
    <property type="entry name" value="Oye-like"/>
</dbReference>
<feature type="domain" description="NADH:flavin oxidoreductase/NADH oxidase N-terminal" evidence="1">
    <location>
        <begin position="8"/>
        <end position="230"/>
    </location>
</feature>
<dbReference type="GO" id="GO:0010181">
    <property type="term" value="F:FMN binding"/>
    <property type="evidence" value="ECO:0007669"/>
    <property type="project" value="InterPro"/>
</dbReference>
<dbReference type="Gene3D" id="3.20.20.70">
    <property type="entry name" value="Aldolase class I"/>
    <property type="match status" value="1"/>
</dbReference>
<name>A0A409Y470_9AGAR</name>
<dbReference type="STRING" id="231916.A0A409Y470"/>
<dbReference type="InParanoid" id="A0A409Y470"/>
<dbReference type="AlphaFoldDB" id="A0A409Y470"/>
<dbReference type="Proteomes" id="UP000284706">
    <property type="component" value="Unassembled WGS sequence"/>
</dbReference>
<dbReference type="GO" id="GO:0016491">
    <property type="term" value="F:oxidoreductase activity"/>
    <property type="evidence" value="ECO:0007669"/>
    <property type="project" value="InterPro"/>
</dbReference>
<dbReference type="PANTHER" id="PTHR22893">
    <property type="entry name" value="NADH OXIDOREDUCTASE-RELATED"/>
    <property type="match status" value="1"/>
</dbReference>
<reference evidence="2 3" key="1">
    <citation type="journal article" date="2018" name="Evol. Lett.">
        <title>Horizontal gene cluster transfer increased hallucinogenic mushroom diversity.</title>
        <authorList>
            <person name="Reynolds H.T."/>
            <person name="Vijayakumar V."/>
            <person name="Gluck-Thaler E."/>
            <person name="Korotkin H.B."/>
            <person name="Matheny P.B."/>
            <person name="Slot J.C."/>
        </authorList>
    </citation>
    <scope>NUCLEOTIDE SEQUENCE [LARGE SCALE GENOMIC DNA]</scope>
    <source>
        <strain evidence="2 3">SRW20</strain>
    </source>
</reference>